<evidence type="ECO:0000313" key="10">
    <source>
        <dbReference type="Proteomes" id="UP000494119"/>
    </source>
</evidence>
<dbReference type="SUPFAM" id="SSF53850">
    <property type="entry name" value="Periplasmic binding protein-like II"/>
    <property type="match status" value="1"/>
</dbReference>
<evidence type="ECO:0000256" key="7">
    <source>
        <dbReference type="SAM" id="SignalP"/>
    </source>
</evidence>
<sequence>MKRTVLSCLLTLAAVASALPLGAAAQDPQVIRFGVDPSYPPMESKAPDGSLQGFDIELGNAICATLHQKCVWVEQNFDGMIPALKARKFDAILSAMSATESRRQQIDFTNRVYNSPSALIARAGSKLKPTAQDLQGKSVGVVQGSTQEAYARAEWAPHGVAIVAYQTQDQIYQDLGTGRLDAAFQAAMQADYGFLKTPRGKGYAVAGETVKDARLTGNGVAIGIRKGDAALEARINDAIGTMRKNGTYQQIAAKYFQFDIYGD</sequence>
<feature type="signal peptide" evidence="7">
    <location>
        <begin position="1"/>
        <end position="18"/>
    </location>
</feature>
<accession>A0A6J5FZT2</accession>
<keyword evidence="3" id="KW-0813">Transport</keyword>
<comment type="subcellular location">
    <subcellularLocation>
        <location evidence="1">Periplasm</location>
    </subcellularLocation>
</comment>
<reference evidence="9 10" key="1">
    <citation type="submission" date="2020-04" db="EMBL/GenBank/DDBJ databases">
        <authorList>
            <person name="De Canck E."/>
        </authorList>
    </citation>
    <scope>NUCLEOTIDE SEQUENCE [LARGE SCALE GENOMIC DNA]</scope>
    <source>
        <strain evidence="9 10">LMG 28688</strain>
    </source>
</reference>
<dbReference type="EMBL" id="CADIKL010000011">
    <property type="protein sequence ID" value="CAB3788317.1"/>
    <property type="molecule type" value="Genomic_DNA"/>
</dbReference>
<dbReference type="SMART" id="SM00062">
    <property type="entry name" value="PBPb"/>
    <property type="match status" value="1"/>
</dbReference>
<dbReference type="PANTHER" id="PTHR35936:SF13">
    <property type="entry name" value="HISTIDINE-BINDING PERIPLASMIC PROTEIN"/>
    <property type="match status" value="1"/>
</dbReference>
<dbReference type="PANTHER" id="PTHR35936">
    <property type="entry name" value="MEMBRANE-BOUND LYTIC MUREIN TRANSGLYCOSYLASE F"/>
    <property type="match status" value="1"/>
</dbReference>
<evidence type="ECO:0000256" key="2">
    <source>
        <dbReference type="ARBA" id="ARBA00010333"/>
    </source>
</evidence>
<protein>
    <submittedName>
        <fullName evidence="9">Lysine/arginine/ornithine-binding periplasmic protein</fullName>
    </submittedName>
</protein>
<dbReference type="InterPro" id="IPR001638">
    <property type="entry name" value="Solute-binding_3/MltF_N"/>
</dbReference>
<feature type="domain" description="Solute-binding protein family 3/N-terminal" evidence="8">
    <location>
        <begin position="30"/>
        <end position="259"/>
    </location>
</feature>
<evidence type="ECO:0000256" key="5">
    <source>
        <dbReference type="ARBA" id="ARBA00022764"/>
    </source>
</evidence>
<evidence type="ECO:0000259" key="8">
    <source>
        <dbReference type="SMART" id="SM00062"/>
    </source>
</evidence>
<dbReference type="Gene3D" id="3.40.190.10">
    <property type="entry name" value="Periplasmic binding protein-like II"/>
    <property type="match status" value="2"/>
</dbReference>
<keyword evidence="4 7" id="KW-0732">Signal</keyword>
<evidence type="ECO:0000256" key="4">
    <source>
        <dbReference type="ARBA" id="ARBA00022729"/>
    </source>
</evidence>
<proteinExistence type="inferred from homology"/>
<dbReference type="PROSITE" id="PS01039">
    <property type="entry name" value="SBP_BACTERIAL_3"/>
    <property type="match status" value="1"/>
</dbReference>
<dbReference type="InterPro" id="IPR018313">
    <property type="entry name" value="SBP_3_CS"/>
</dbReference>
<dbReference type="InterPro" id="IPR005768">
    <property type="entry name" value="Lys_Arg_Orn-bd"/>
</dbReference>
<comment type="similarity">
    <text evidence="2 6">Belongs to the bacterial solute-binding protein 3 family.</text>
</comment>
<dbReference type="AlphaFoldDB" id="A0A6J5FZT2"/>
<dbReference type="Pfam" id="PF00497">
    <property type="entry name" value="SBP_bac_3"/>
    <property type="match status" value="1"/>
</dbReference>
<organism evidence="9 10">
    <name type="scientific">Paraburkholderia caffeinitolerans</name>
    <dbReference type="NCBI Taxonomy" id="1723730"/>
    <lineage>
        <taxon>Bacteria</taxon>
        <taxon>Pseudomonadati</taxon>
        <taxon>Pseudomonadota</taxon>
        <taxon>Betaproteobacteria</taxon>
        <taxon>Burkholderiales</taxon>
        <taxon>Burkholderiaceae</taxon>
        <taxon>Paraburkholderia</taxon>
    </lineage>
</organism>
<keyword evidence="10" id="KW-1185">Reference proteome</keyword>
<keyword evidence="5" id="KW-0574">Periplasm</keyword>
<evidence type="ECO:0000313" key="9">
    <source>
        <dbReference type="EMBL" id="CAB3788317.1"/>
    </source>
</evidence>
<name>A0A6J5FZT2_9BURK</name>
<dbReference type="CDD" id="cd13703">
    <property type="entry name" value="PBP2_HisJ_LAO"/>
    <property type="match status" value="1"/>
</dbReference>
<gene>
    <name evidence="9" type="primary">argT_2</name>
    <name evidence="9" type="ORF">LMG28688_02664</name>
</gene>
<dbReference type="Proteomes" id="UP000494119">
    <property type="component" value="Unassembled WGS sequence"/>
</dbReference>
<evidence type="ECO:0000256" key="3">
    <source>
        <dbReference type="ARBA" id="ARBA00022448"/>
    </source>
</evidence>
<dbReference type="RefSeq" id="WP_129563595.1">
    <property type="nucleotide sequence ID" value="NZ_CADIKL010000011.1"/>
</dbReference>
<evidence type="ECO:0000256" key="6">
    <source>
        <dbReference type="RuleBase" id="RU003744"/>
    </source>
</evidence>
<evidence type="ECO:0000256" key="1">
    <source>
        <dbReference type="ARBA" id="ARBA00004418"/>
    </source>
</evidence>
<feature type="chain" id="PRO_5026715194" evidence="7">
    <location>
        <begin position="19"/>
        <end position="263"/>
    </location>
</feature>
<dbReference type="GO" id="GO:0030288">
    <property type="term" value="C:outer membrane-bounded periplasmic space"/>
    <property type="evidence" value="ECO:0007669"/>
    <property type="project" value="InterPro"/>
</dbReference>
<dbReference type="NCBIfam" id="TIGR01096">
    <property type="entry name" value="3A0103s03R"/>
    <property type="match status" value="1"/>
</dbReference>